<reference evidence="1" key="2">
    <citation type="journal article" date="2015" name="Data Brief">
        <title>Shoot transcriptome of the giant reed, Arundo donax.</title>
        <authorList>
            <person name="Barrero R.A."/>
            <person name="Guerrero F.D."/>
            <person name="Moolhuijzen P."/>
            <person name="Goolsby J.A."/>
            <person name="Tidwell J."/>
            <person name="Bellgard S.E."/>
            <person name="Bellgard M.I."/>
        </authorList>
    </citation>
    <scope>NUCLEOTIDE SEQUENCE</scope>
    <source>
        <tissue evidence="1">Shoot tissue taken approximately 20 cm above the soil surface</tissue>
    </source>
</reference>
<reference evidence="1" key="1">
    <citation type="submission" date="2014-09" db="EMBL/GenBank/DDBJ databases">
        <authorList>
            <person name="Magalhaes I.L.F."/>
            <person name="Oliveira U."/>
            <person name="Santos F.R."/>
            <person name="Vidigal T.H.D.A."/>
            <person name="Brescovit A.D."/>
            <person name="Santos A.J."/>
        </authorList>
    </citation>
    <scope>NUCLEOTIDE SEQUENCE</scope>
    <source>
        <tissue evidence="1">Shoot tissue taken approximately 20 cm above the soil surface</tissue>
    </source>
</reference>
<protein>
    <submittedName>
        <fullName evidence="1">Uncharacterized protein</fullName>
    </submittedName>
</protein>
<accession>A0A0A8ZB73</accession>
<proteinExistence type="predicted"/>
<sequence length="24" mass="2974">MEHTNRRGMQTKLFLFLLYDTYPV</sequence>
<organism evidence="1">
    <name type="scientific">Arundo donax</name>
    <name type="common">Giant reed</name>
    <name type="synonym">Donax arundinaceus</name>
    <dbReference type="NCBI Taxonomy" id="35708"/>
    <lineage>
        <taxon>Eukaryota</taxon>
        <taxon>Viridiplantae</taxon>
        <taxon>Streptophyta</taxon>
        <taxon>Embryophyta</taxon>
        <taxon>Tracheophyta</taxon>
        <taxon>Spermatophyta</taxon>
        <taxon>Magnoliopsida</taxon>
        <taxon>Liliopsida</taxon>
        <taxon>Poales</taxon>
        <taxon>Poaceae</taxon>
        <taxon>PACMAD clade</taxon>
        <taxon>Arundinoideae</taxon>
        <taxon>Arundineae</taxon>
        <taxon>Arundo</taxon>
    </lineage>
</organism>
<name>A0A0A8ZB73_ARUDO</name>
<evidence type="ECO:0000313" key="1">
    <source>
        <dbReference type="EMBL" id="JAD36629.1"/>
    </source>
</evidence>
<dbReference type="EMBL" id="GBRH01261266">
    <property type="protein sequence ID" value="JAD36629.1"/>
    <property type="molecule type" value="Transcribed_RNA"/>
</dbReference>
<dbReference type="AlphaFoldDB" id="A0A0A8ZB73"/>